<name>A0AAE1PSS9_9EUCA</name>
<feature type="compositionally biased region" description="Pro residues" evidence="2">
    <location>
        <begin position="42"/>
        <end position="67"/>
    </location>
</feature>
<evidence type="ECO:0000313" key="3">
    <source>
        <dbReference type="EMBL" id="KAK4313508.1"/>
    </source>
</evidence>
<evidence type="ECO:0000256" key="2">
    <source>
        <dbReference type="SAM" id="MobiDB-lite"/>
    </source>
</evidence>
<gene>
    <name evidence="3" type="ORF">Pmani_015143</name>
</gene>
<proteinExistence type="predicted"/>
<dbReference type="EMBL" id="JAWZYT010001297">
    <property type="protein sequence ID" value="KAK4313508.1"/>
    <property type="molecule type" value="Genomic_DNA"/>
</dbReference>
<evidence type="ECO:0000256" key="1">
    <source>
        <dbReference type="SAM" id="Coils"/>
    </source>
</evidence>
<sequence>MAYVVDAVAHGDGQTGQPPGSTPSDDRGLTATLPPGDQGPAAPAPSPPGDKGPIAPPPPGDQGPATPPSSGNQGPTAPPPTSDQGLATPSPPTSNQGQASASPVITNTVSTPFDISKLVTQNVEELINVQKDKTKLETKDLEIEYFSTEIKVAYSIIETLQQRVSELEQQANKSSRDVVDVTGPPSPTHCLLLGDSNLRGVIRFDLADTCSVRTITEANMDLLRSWVSEKLTRSPSECMIYGGVCDILNKVDPETILDSLGSLISDLKEKNAEMKIYVCEVVPIPKSEEIQTKISEYNEHLENGVKQMV</sequence>
<dbReference type="InterPro" id="IPR036514">
    <property type="entry name" value="SGNH_hydro_sf"/>
</dbReference>
<reference evidence="3" key="1">
    <citation type="submission" date="2023-11" db="EMBL/GenBank/DDBJ databases">
        <title>Genome assemblies of two species of porcelain crab, Petrolisthes cinctipes and Petrolisthes manimaculis (Anomura: Porcellanidae).</title>
        <authorList>
            <person name="Angst P."/>
        </authorList>
    </citation>
    <scope>NUCLEOTIDE SEQUENCE</scope>
    <source>
        <strain evidence="3">PB745_02</strain>
        <tissue evidence="3">Gill</tissue>
    </source>
</reference>
<feature type="coiled-coil region" evidence="1">
    <location>
        <begin position="150"/>
        <end position="177"/>
    </location>
</feature>
<keyword evidence="4" id="KW-1185">Reference proteome</keyword>
<dbReference type="Proteomes" id="UP001292094">
    <property type="component" value="Unassembled WGS sequence"/>
</dbReference>
<feature type="compositionally biased region" description="Polar residues" evidence="2">
    <location>
        <begin position="82"/>
        <end position="102"/>
    </location>
</feature>
<feature type="region of interest" description="Disordered" evidence="2">
    <location>
        <begin position="1"/>
        <end position="102"/>
    </location>
</feature>
<accession>A0AAE1PSS9</accession>
<protein>
    <submittedName>
        <fullName evidence="3">Uncharacterized protein</fullName>
    </submittedName>
</protein>
<dbReference type="SUPFAM" id="SSF52266">
    <property type="entry name" value="SGNH hydrolase"/>
    <property type="match status" value="1"/>
</dbReference>
<dbReference type="AlphaFoldDB" id="A0AAE1PSS9"/>
<evidence type="ECO:0000313" key="4">
    <source>
        <dbReference type="Proteomes" id="UP001292094"/>
    </source>
</evidence>
<comment type="caution">
    <text evidence="3">The sequence shown here is derived from an EMBL/GenBank/DDBJ whole genome shotgun (WGS) entry which is preliminary data.</text>
</comment>
<dbReference type="Gene3D" id="3.40.50.1110">
    <property type="entry name" value="SGNH hydrolase"/>
    <property type="match status" value="1"/>
</dbReference>
<organism evidence="3 4">
    <name type="scientific">Petrolisthes manimaculis</name>
    <dbReference type="NCBI Taxonomy" id="1843537"/>
    <lineage>
        <taxon>Eukaryota</taxon>
        <taxon>Metazoa</taxon>
        <taxon>Ecdysozoa</taxon>
        <taxon>Arthropoda</taxon>
        <taxon>Crustacea</taxon>
        <taxon>Multicrustacea</taxon>
        <taxon>Malacostraca</taxon>
        <taxon>Eumalacostraca</taxon>
        <taxon>Eucarida</taxon>
        <taxon>Decapoda</taxon>
        <taxon>Pleocyemata</taxon>
        <taxon>Anomura</taxon>
        <taxon>Galatheoidea</taxon>
        <taxon>Porcellanidae</taxon>
        <taxon>Petrolisthes</taxon>
    </lineage>
</organism>
<keyword evidence="1" id="KW-0175">Coiled coil</keyword>